<dbReference type="SUPFAM" id="SSF47459">
    <property type="entry name" value="HLH, helix-loop-helix DNA-binding domain"/>
    <property type="match status" value="1"/>
</dbReference>
<dbReference type="PANTHER" id="PTHR13935:SF41">
    <property type="entry name" value="TRANSCRIPTION FACTOR ORG2-RELATED"/>
    <property type="match status" value="1"/>
</dbReference>
<dbReference type="OrthoDB" id="6106870at2759"/>
<keyword evidence="8" id="KW-1185">Reference proteome</keyword>
<dbReference type="Proteomes" id="UP000737018">
    <property type="component" value="Unassembled WGS sequence"/>
</dbReference>
<dbReference type="GO" id="GO:0000981">
    <property type="term" value="F:DNA-binding transcription factor activity, RNA polymerase II-specific"/>
    <property type="evidence" value="ECO:0007669"/>
    <property type="project" value="TreeGrafter"/>
</dbReference>
<organism evidence="7 8">
    <name type="scientific">Castanea mollissima</name>
    <name type="common">Chinese chestnut</name>
    <dbReference type="NCBI Taxonomy" id="60419"/>
    <lineage>
        <taxon>Eukaryota</taxon>
        <taxon>Viridiplantae</taxon>
        <taxon>Streptophyta</taxon>
        <taxon>Embryophyta</taxon>
        <taxon>Tracheophyta</taxon>
        <taxon>Spermatophyta</taxon>
        <taxon>Magnoliopsida</taxon>
        <taxon>eudicotyledons</taxon>
        <taxon>Gunneridae</taxon>
        <taxon>Pentapetalae</taxon>
        <taxon>rosids</taxon>
        <taxon>fabids</taxon>
        <taxon>Fagales</taxon>
        <taxon>Fagaceae</taxon>
        <taxon>Castanea</taxon>
    </lineage>
</organism>
<feature type="domain" description="BHLH" evidence="6">
    <location>
        <begin position="68"/>
        <end position="120"/>
    </location>
</feature>
<dbReference type="InterPro" id="IPR015660">
    <property type="entry name" value="MASH1/Ascl1a-like"/>
</dbReference>
<dbReference type="PROSITE" id="PS50888">
    <property type="entry name" value="BHLH"/>
    <property type="match status" value="1"/>
</dbReference>
<dbReference type="PANTHER" id="PTHR13935">
    <property type="entry name" value="ACHAETE-SCUTE TRANSCRIPTION FACTOR-RELATED"/>
    <property type="match status" value="1"/>
</dbReference>
<reference evidence="7" key="1">
    <citation type="submission" date="2020-03" db="EMBL/GenBank/DDBJ databases">
        <title>Castanea mollissima Vanexum genome sequencing.</title>
        <authorList>
            <person name="Staton M."/>
        </authorList>
    </citation>
    <scope>NUCLEOTIDE SEQUENCE</scope>
    <source>
        <tissue evidence="7">Leaf</tissue>
    </source>
</reference>
<dbReference type="Gene3D" id="4.10.280.10">
    <property type="entry name" value="Helix-loop-helix DNA-binding domain"/>
    <property type="match status" value="1"/>
</dbReference>
<dbReference type="InterPro" id="IPR036638">
    <property type="entry name" value="HLH_DNA-bd_sf"/>
</dbReference>
<dbReference type="GO" id="GO:0010106">
    <property type="term" value="P:cellular response to iron ion starvation"/>
    <property type="evidence" value="ECO:0007669"/>
    <property type="project" value="UniProtKB-ARBA"/>
</dbReference>
<dbReference type="GO" id="GO:0090575">
    <property type="term" value="C:RNA polymerase II transcription regulator complex"/>
    <property type="evidence" value="ECO:0007669"/>
    <property type="project" value="TreeGrafter"/>
</dbReference>
<evidence type="ECO:0000256" key="2">
    <source>
        <dbReference type="ARBA" id="ARBA00023015"/>
    </source>
</evidence>
<dbReference type="GO" id="GO:0000977">
    <property type="term" value="F:RNA polymerase II transcription regulatory region sequence-specific DNA binding"/>
    <property type="evidence" value="ECO:0007669"/>
    <property type="project" value="TreeGrafter"/>
</dbReference>
<keyword evidence="4" id="KW-0804">Transcription</keyword>
<dbReference type="FunFam" id="4.10.280.10:FF:000074">
    <property type="entry name" value="Transcription factor ORG2"/>
    <property type="match status" value="1"/>
</dbReference>
<keyword evidence="3" id="KW-0238">DNA-binding</keyword>
<comment type="caution">
    <text evidence="7">The sequence shown here is derived from an EMBL/GenBank/DDBJ whole genome shotgun (WGS) entry which is preliminary data.</text>
</comment>
<dbReference type="InterPro" id="IPR011598">
    <property type="entry name" value="bHLH_dom"/>
</dbReference>
<protein>
    <recommendedName>
        <fullName evidence="6">BHLH domain-containing protein</fullName>
    </recommendedName>
</protein>
<keyword evidence="5" id="KW-0539">Nucleus</keyword>
<evidence type="ECO:0000256" key="1">
    <source>
        <dbReference type="ARBA" id="ARBA00004123"/>
    </source>
</evidence>
<dbReference type="GO" id="GO:0046983">
    <property type="term" value="F:protein dimerization activity"/>
    <property type="evidence" value="ECO:0007669"/>
    <property type="project" value="InterPro"/>
</dbReference>
<dbReference type="EMBL" id="JRKL02000109">
    <property type="protein sequence ID" value="KAF3975046.1"/>
    <property type="molecule type" value="Genomic_DNA"/>
</dbReference>
<dbReference type="Pfam" id="PF00010">
    <property type="entry name" value="HLH"/>
    <property type="match status" value="1"/>
</dbReference>
<evidence type="ECO:0000313" key="7">
    <source>
        <dbReference type="EMBL" id="KAF3975046.1"/>
    </source>
</evidence>
<evidence type="ECO:0000256" key="3">
    <source>
        <dbReference type="ARBA" id="ARBA00023125"/>
    </source>
</evidence>
<comment type="subcellular location">
    <subcellularLocation>
        <location evidence="1">Nucleus</location>
    </subcellularLocation>
</comment>
<gene>
    <name evidence="7" type="ORF">CMV_001673</name>
</gene>
<name>A0A8J4S3X4_9ROSI</name>
<proteinExistence type="predicted"/>
<dbReference type="AlphaFoldDB" id="A0A8J4S3X4"/>
<dbReference type="SMART" id="SM00353">
    <property type="entry name" value="HLH"/>
    <property type="match status" value="1"/>
</dbReference>
<sequence>MLALSPSLVSTTRWYLENNHTNYDQNFNHVGDSETIESVLHFSTSQQAQFELDLITPPITSSGDPKIYKKLNHNASERDRRKKVNDLYSSLRSLLPGTYRTKKLSIPKTVSSVVKYIPELQKEVKGLIHKKEELLSRISRLGNETLEEEKPKIIAQSTSISIWASRVDNRQIVVQISIDGKVHKTPLSEILCNLEEDGLMVLNASSFESFGGRIFCNLHLQVERTHGPECEILSEKLMSLYDKREELLL</sequence>
<evidence type="ECO:0000256" key="4">
    <source>
        <dbReference type="ARBA" id="ARBA00023163"/>
    </source>
</evidence>
<evidence type="ECO:0000259" key="6">
    <source>
        <dbReference type="PROSITE" id="PS50888"/>
    </source>
</evidence>
<dbReference type="CDD" id="cd18914">
    <property type="entry name" value="bHLH_AtORG2_like"/>
    <property type="match status" value="1"/>
</dbReference>
<evidence type="ECO:0000313" key="8">
    <source>
        <dbReference type="Proteomes" id="UP000737018"/>
    </source>
</evidence>
<evidence type="ECO:0000256" key="5">
    <source>
        <dbReference type="ARBA" id="ARBA00023242"/>
    </source>
</evidence>
<keyword evidence="2" id="KW-0805">Transcription regulation</keyword>
<dbReference type="SMR" id="A0A8J4S3X4"/>
<accession>A0A8J4S3X4</accession>